<organism evidence="1 2">
    <name type="scientific">Ixodes persulcatus</name>
    <name type="common">Taiga tick</name>
    <dbReference type="NCBI Taxonomy" id="34615"/>
    <lineage>
        <taxon>Eukaryota</taxon>
        <taxon>Metazoa</taxon>
        <taxon>Ecdysozoa</taxon>
        <taxon>Arthropoda</taxon>
        <taxon>Chelicerata</taxon>
        <taxon>Arachnida</taxon>
        <taxon>Acari</taxon>
        <taxon>Parasitiformes</taxon>
        <taxon>Ixodida</taxon>
        <taxon>Ixodoidea</taxon>
        <taxon>Ixodidae</taxon>
        <taxon>Ixodinae</taxon>
        <taxon>Ixodes</taxon>
    </lineage>
</organism>
<name>A0AC60PTP6_IXOPE</name>
<reference evidence="1 2" key="1">
    <citation type="journal article" date="2020" name="Cell">
        <title>Large-Scale Comparative Analyses of Tick Genomes Elucidate Their Genetic Diversity and Vector Capacities.</title>
        <authorList>
            <consortium name="Tick Genome and Microbiome Consortium (TIGMIC)"/>
            <person name="Jia N."/>
            <person name="Wang J."/>
            <person name="Shi W."/>
            <person name="Du L."/>
            <person name="Sun Y."/>
            <person name="Zhan W."/>
            <person name="Jiang J.F."/>
            <person name="Wang Q."/>
            <person name="Zhang B."/>
            <person name="Ji P."/>
            <person name="Bell-Sakyi L."/>
            <person name="Cui X.M."/>
            <person name="Yuan T.T."/>
            <person name="Jiang B.G."/>
            <person name="Yang W.F."/>
            <person name="Lam T.T."/>
            <person name="Chang Q.C."/>
            <person name="Ding S.J."/>
            <person name="Wang X.J."/>
            <person name="Zhu J.G."/>
            <person name="Ruan X.D."/>
            <person name="Zhao L."/>
            <person name="Wei J.T."/>
            <person name="Ye R.Z."/>
            <person name="Que T.C."/>
            <person name="Du C.H."/>
            <person name="Zhou Y.H."/>
            <person name="Cheng J.X."/>
            <person name="Dai P.F."/>
            <person name="Guo W.B."/>
            <person name="Han X.H."/>
            <person name="Huang E.J."/>
            <person name="Li L.F."/>
            <person name="Wei W."/>
            <person name="Gao Y.C."/>
            <person name="Liu J.Z."/>
            <person name="Shao H.Z."/>
            <person name="Wang X."/>
            <person name="Wang C.C."/>
            <person name="Yang T.C."/>
            <person name="Huo Q.B."/>
            <person name="Li W."/>
            <person name="Chen H.Y."/>
            <person name="Chen S.E."/>
            <person name="Zhou L.G."/>
            <person name="Ni X.B."/>
            <person name="Tian J.H."/>
            <person name="Sheng Y."/>
            <person name="Liu T."/>
            <person name="Pan Y.S."/>
            <person name="Xia L.Y."/>
            <person name="Li J."/>
            <person name="Zhao F."/>
            <person name="Cao W.C."/>
        </authorList>
    </citation>
    <scope>NUCLEOTIDE SEQUENCE [LARGE SCALE GENOMIC DNA]</scope>
    <source>
        <strain evidence="1">Iper-2018</strain>
    </source>
</reference>
<dbReference type="EMBL" id="JABSTQ010010053">
    <property type="protein sequence ID" value="KAG0423810.1"/>
    <property type="molecule type" value="Genomic_DNA"/>
</dbReference>
<protein>
    <submittedName>
        <fullName evidence="1">Uncharacterized protein</fullName>
    </submittedName>
</protein>
<proteinExistence type="predicted"/>
<comment type="caution">
    <text evidence="1">The sequence shown here is derived from an EMBL/GenBank/DDBJ whole genome shotgun (WGS) entry which is preliminary data.</text>
</comment>
<keyword evidence="2" id="KW-1185">Reference proteome</keyword>
<evidence type="ECO:0000313" key="1">
    <source>
        <dbReference type="EMBL" id="KAG0423810.1"/>
    </source>
</evidence>
<gene>
    <name evidence="1" type="ORF">HPB47_000420</name>
</gene>
<dbReference type="Proteomes" id="UP000805193">
    <property type="component" value="Unassembled WGS sequence"/>
</dbReference>
<evidence type="ECO:0000313" key="2">
    <source>
        <dbReference type="Proteomes" id="UP000805193"/>
    </source>
</evidence>
<accession>A0AC60PTP6</accession>
<sequence>MKVLASSEQCTSARRIRRSGAQLSELQMARSRATDALAPADLQGKKTVSLGGQMLDSPVAGQCGEMAGGVTRAPGRGRDVPAAEDEEKLPPGGSSGSRRLWRVLKAALPVQVALLLMYCVACLMEPHCCDLLNNFHASFGPQLSVRLGYCATEAHSWARGGASASAAAMTSLWNAQTGEAHALAAERAEAAAPARQLCAV</sequence>